<reference evidence="2 3" key="1">
    <citation type="journal article" date="2018" name="Sci. Adv.">
        <title>Multi-heme cytochromes provide a pathway for survival in energy-limited environments.</title>
        <authorList>
            <person name="Deng X."/>
            <person name="Dohmae N."/>
            <person name="Nealson K.H."/>
            <person name="Hashimoto K."/>
            <person name="Okamoto A."/>
        </authorList>
    </citation>
    <scope>NUCLEOTIDE SEQUENCE [LARGE SCALE GENOMIC DNA]</scope>
    <source>
        <strain evidence="2 3">IS5</strain>
    </source>
</reference>
<feature type="transmembrane region" description="Helical" evidence="1">
    <location>
        <begin position="107"/>
        <end position="129"/>
    </location>
</feature>
<dbReference type="EMBL" id="AP017378">
    <property type="protein sequence ID" value="BBD06797.1"/>
    <property type="molecule type" value="Genomic_DNA"/>
</dbReference>
<keyword evidence="1" id="KW-0812">Transmembrane</keyword>
<dbReference type="RefSeq" id="WP_126375604.1">
    <property type="nucleotide sequence ID" value="NZ_AP017378.1"/>
</dbReference>
<evidence type="ECO:0000256" key="1">
    <source>
        <dbReference type="SAM" id="Phobius"/>
    </source>
</evidence>
<sequence>MLWIHPVLQLLCTLLALYVMVLGVQRFRASHLKQKVMFNWKRHVFYGKIVLIIWFVAFVWGAGAARILWGASDLTGIHYVIGLIMLPLLVTGYATGHVLDTVKKRRAVLPVVHGLNNMLLLGLALYQVWTGIEVVRVFLLP</sequence>
<accession>A0A2Z6AU90</accession>
<feature type="transmembrane region" description="Helical" evidence="1">
    <location>
        <begin position="6"/>
        <end position="24"/>
    </location>
</feature>
<dbReference type="KEGG" id="dfl:DFE_0071"/>
<protein>
    <recommendedName>
        <fullName evidence="4">DUF4079 domain-containing protein</fullName>
    </recommendedName>
</protein>
<dbReference type="AlphaFoldDB" id="A0A2Z6AU90"/>
<feature type="transmembrane region" description="Helical" evidence="1">
    <location>
        <begin position="45"/>
        <end position="69"/>
    </location>
</feature>
<evidence type="ECO:0008006" key="4">
    <source>
        <dbReference type="Google" id="ProtNLM"/>
    </source>
</evidence>
<evidence type="ECO:0000313" key="2">
    <source>
        <dbReference type="EMBL" id="BBD06797.1"/>
    </source>
</evidence>
<proteinExistence type="predicted"/>
<gene>
    <name evidence="2" type="ORF">DFE_0071</name>
</gene>
<dbReference type="InterPro" id="IPR025067">
    <property type="entry name" value="DUF4079"/>
</dbReference>
<dbReference type="Proteomes" id="UP000269883">
    <property type="component" value="Chromosome"/>
</dbReference>
<keyword evidence="1" id="KW-1133">Transmembrane helix</keyword>
<keyword evidence="3" id="KW-1185">Reference proteome</keyword>
<keyword evidence="1" id="KW-0472">Membrane</keyword>
<feature type="transmembrane region" description="Helical" evidence="1">
    <location>
        <begin position="75"/>
        <end position="95"/>
    </location>
</feature>
<organism evidence="2 3">
    <name type="scientific">Desulfovibrio ferrophilus</name>
    <dbReference type="NCBI Taxonomy" id="241368"/>
    <lineage>
        <taxon>Bacteria</taxon>
        <taxon>Pseudomonadati</taxon>
        <taxon>Thermodesulfobacteriota</taxon>
        <taxon>Desulfovibrionia</taxon>
        <taxon>Desulfovibrionales</taxon>
        <taxon>Desulfovibrionaceae</taxon>
        <taxon>Desulfovibrio</taxon>
    </lineage>
</organism>
<dbReference type="OrthoDB" id="5471348at2"/>
<evidence type="ECO:0000313" key="3">
    <source>
        <dbReference type="Proteomes" id="UP000269883"/>
    </source>
</evidence>
<dbReference type="Pfam" id="PF13301">
    <property type="entry name" value="DUF4079"/>
    <property type="match status" value="1"/>
</dbReference>
<name>A0A2Z6AU90_9BACT</name>